<dbReference type="InterPro" id="IPR036852">
    <property type="entry name" value="Peptidase_S8/S53_dom_sf"/>
</dbReference>
<dbReference type="SUPFAM" id="SSF52743">
    <property type="entry name" value="Subtilisin-like"/>
    <property type="match status" value="1"/>
</dbReference>
<dbReference type="PROSITE" id="PS00137">
    <property type="entry name" value="SUBTILASE_HIS"/>
    <property type="match status" value="1"/>
</dbReference>
<dbReference type="AlphaFoldDB" id="A0ABD3MHQ7"/>
<reference evidence="10 11" key="1">
    <citation type="submission" date="2024-10" db="EMBL/GenBank/DDBJ databases">
        <title>Updated reference genomes for cyclostephanoid diatoms.</title>
        <authorList>
            <person name="Roberts W.R."/>
            <person name="Alverson A.J."/>
        </authorList>
    </citation>
    <scope>NUCLEOTIDE SEQUENCE [LARGE SCALE GENOMIC DNA]</scope>
    <source>
        <strain evidence="10 11">AJA276-08</strain>
    </source>
</reference>
<dbReference type="CDD" id="cd07473">
    <property type="entry name" value="Peptidases_S8_Subtilisin_like"/>
    <property type="match status" value="1"/>
</dbReference>
<dbReference type="Gene3D" id="3.40.50.200">
    <property type="entry name" value="Peptidase S8/S53 domain"/>
    <property type="match status" value="1"/>
</dbReference>
<evidence type="ECO:0000256" key="7">
    <source>
        <dbReference type="PROSITE-ProRule" id="PRU01240"/>
    </source>
</evidence>
<evidence type="ECO:0000313" key="11">
    <source>
        <dbReference type="Proteomes" id="UP001530315"/>
    </source>
</evidence>
<dbReference type="PRINTS" id="PR00723">
    <property type="entry name" value="SUBTILISIN"/>
</dbReference>
<evidence type="ECO:0000256" key="8">
    <source>
        <dbReference type="SAM" id="MobiDB-lite"/>
    </source>
</evidence>
<evidence type="ECO:0000259" key="9">
    <source>
        <dbReference type="Pfam" id="PF00082"/>
    </source>
</evidence>
<keyword evidence="4 7" id="KW-0720">Serine protease</keyword>
<proteinExistence type="inferred from homology"/>
<keyword evidence="2 7" id="KW-0645">Protease</keyword>
<dbReference type="InterPro" id="IPR022398">
    <property type="entry name" value="Peptidase_S8_His-AS"/>
</dbReference>
<feature type="compositionally biased region" description="Acidic residues" evidence="8">
    <location>
        <begin position="320"/>
        <end position="339"/>
    </location>
</feature>
<dbReference type="InterPro" id="IPR050131">
    <property type="entry name" value="Peptidase_S8_subtilisin-like"/>
</dbReference>
<keyword evidence="3 7" id="KW-0378">Hydrolase</keyword>
<comment type="similarity">
    <text evidence="1 7">Belongs to the peptidase S8 family.</text>
</comment>
<accession>A0ABD3MHQ7</accession>
<evidence type="ECO:0000256" key="5">
    <source>
        <dbReference type="ARBA" id="ARBA00023529"/>
    </source>
</evidence>
<keyword evidence="11" id="KW-1185">Reference proteome</keyword>
<dbReference type="Pfam" id="PF00082">
    <property type="entry name" value="Peptidase_S8"/>
    <property type="match status" value="1"/>
</dbReference>
<evidence type="ECO:0000256" key="3">
    <source>
        <dbReference type="ARBA" id="ARBA00022801"/>
    </source>
</evidence>
<comment type="catalytic activity">
    <reaction evidence="5">
        <text>Hydrolysis of proteins with broad specificity for peptide bonds, and a preference for a large uncharged residue in P1. Hydrolyzes peptide amides.</text>
        <dbReference type="EC" id="3.4.21.62"/>
    </reaction>
</comment>
<feature type="active site" description="Charge relay system" evidence="7">
    <location>
        <position position="271"/>
    </location>
</feature>
<dbReference type="GO" id="GO:0006508">
    <property type="term" value="P:proteolysis"/>
    <property type="evidence" value="ECO:0007669"/>
    <property type="project" value="UniProtKB-KW"/>
</dbReference>
<feature type="active site" description="Charge relay system" evidence="7">
    <location>
        <position position="39"/>
    </location>
</feature>
<sequence>MYSATATGGGNKNQYGSWATTAWASDKTNCSSVYIGLIDSGYMLTHEDLAANVGVNPGEIPNNGKDDDKNGYIDDVHGWNFVNNNNIIFDGNNSAHGTHIAGTIGGQGGNGKGVAGVCWNVKLLSANIFKHDGTKIVFYTSENIIKAVDYFTDLKTRHGLKIVATNNSYGDVVGYSQFIKDAIDRANAANILFVASAGNSNNNNDVNPHYPSGYDCPNIISVASITSTGGLATNSSYGNTTVDLGAPGDRIWSTVPNANGGSGYALYSGTSMATAHVTGASALYAAQYPGATAAQIKAAILAGTTLTMSLAGKVATGPDLDPDCSDSGSDLDSDLDSESGSDSCSESGSDDWGSDDWGSDSSDSVSDSCSDSWLPRIPPRSRRQHNVDGKGTSRMHICTLTAPLAATMATAAFASPSGKVAVIGGVRSTVRITSWRWLMGELEGGWGCSLELTQNPG</sequence>
<dbReference type="EC" id="3.4.21.62" evidence="6"/>
<comment type="caution">
    <text evidence="10">The sequence shown here is derived from an EMBL/GenBank/DDBJ whole genome shotgun (WGS) entry which is preliminary data.</text>
</comment>
<feature type="compositionally biased region" description="Low complexity" evidence="8">
    <location>
        <begin position="359"/>
        <end position="373"/>
    </location>
</feature>
<feature type="region of interest" description="Disordered" evidence="8">
    <location>
        <begin position="317"/>
        <end position="392"/>
    </location>
</feature>
<feature type="domain" description="Peptidase S8/S53" evidence="9">
    <location>
        <begin position="32"/>
        <end position="302"/>
    </location>
</feature>
<dbReference type="PANTHER" id="PTHR43806">
    <property type="entry name" value="PEPTIDASE S8"/>
    <property type="match status" value="1"/>
</dbReference>
<organism evidence="10 11">
    <name type="scientific">Stephanodiscus triporus</name>
    <dbReference type="NCBI Taxonomy" id="2934178"/>
    <lineage>
        <taxon>Eukaryota</taxon>
        <taxon>Sar</taxon>
        <taxon>Stramenopiles</taxon>
        <taxon>Ochrophyta</taxon>
        <taxon>Bacillariophyta</taxon>
        <taxon>Coscinodiscophyceae</taxon>
        <taxon>Thalassiosirophycidae</taxon>
        <taxon>Stephanodiscales</taxon>
        <taxon>Stephanodiscaceae</taxon>
        <taxon>Stephanodiscus</taxon>
    </lineage>
</organism>
<feature type="compositionally biased region" description="Acidic residues" evidence="8">
    <location>
        <begin position="348"/>
        <end position="358"/>
    </location>
</feature>
<dbReference type="Proteomes" id="UP001530315">
    <property type="component" value="Unassembled WGS sequence"/>
</dbReference>
<dbReference type="PANTHER" id="PTHR43806:SF11">
    <property type="entry name" value="CEREVISIN-RELATED"/>
    <property type="match status" value="1"/>
</dbReference>
<dbReference type="PROSITE" id="PS51892">
    <property type="entry name" value="SUBTILASE"/>
    <property type="match status" value="1"/>
</dbReference>
<dbReference type="EMBL" id="JALLAZ020001796">
    <property type="protein sequence ID" value="KAL3763625.1"/>
    <property type="molecule type" value="Genomic_DNA"/>
</dbReference>
<gene>
    <name evidence="10" type="ORF">ACHAW5_001047</name>
</gene>
<evidence type="ECO:0000256" key="4">
    <source>
        <dbReference type="ARBA" id="ARBA00022825"/>
    </source>
</evidence>
<evidence type="ECO:0000256" key="1">
    <source>
        <dbReference type="ARBA" id="ARBA00011073"/>
    </source>
</evidence>
<evidence type="ECO:0000256" key="6">
    <source>
        <dbReference type="ARBA" id="ARBA00023619"/>
    </source>
</evidence>
<evidence type="ECO:0000313" key="10">
    <source>
        <dbReference type="EMBL" id="KAL3763625.1"/>
    </source>
</evidence>
<feature type="active site" description="Charge relay system" evidence="7">
    <location>
        <position position="96"/>
    </location>
</feature>
<protein>
    <recommendedName>
        <fullName evidence="6">subtilisin</fullName>
        <ecNumber evidence="6">3.4.21.62</ecNumber>
    </recommendedName>
</protein>
<dbReference type="InterPro" id="IPR000209">
    <property type="entry name" value="Peptidase_S8/S53_dom"/>
</dbReference>
<dbReference type="InterPro" id="IPR015500">
    <property type="entry name" value="Peptidase_S8_subtilisin-rel"/>
</dbReference>
<evidence type="ECO:0000256" key="2">
    <source>
        <dbReference type="ARBA" id="ARBA00022670"/>
    </source>
</evidence>
<name>A0ABD3MHQ7_9STRA</name>
<dbReference type="InterPro" id="IPR034204">
    <property type="entry name" value="PfSUB1-like_cat_dom"/>
</dbReference>
<dbReference type="GO" id="GO:0004252">
    <property type="term" value="F:serine-type endopeptidase activity"/>
    <property type="evidence" value="ECO:0007669"/>
    <property type="project" value="UniProtKB-UniRule"/>
</dbReference>